<dbReference type="InterPro" id="IPR000073">
    <property type="entry name" value="AB_hydrolase_1"/>
</dbReference>
<comment type="caution">
    <text evidence="2">The sequence shown here is derived from an EMBL/GenBank/DDBJ whole genome shotgun (WGS) entry which is preliminary data.</text>
</comment>
<dbReference type="InterPro" id="IPR029058">
    <property type="entry name" value="AB_hydrolase_fold"/>
</dbReference>
<dbReference type="GO" id="GO:0080031">
    <property type="term" value="F:methyl salicylate esterase activity"/>
    <property type="evidence" value="ECO:0007669"/>
    <property type="project" value="TreeGrafter"/>
</dbReference>
<feature type="domain" description="AB hydrolase-1" evidence="1">
    <location>
        <begin position="10"/>
        <end position="264"/>
    </location>
</feature>
<dbReference type="Proteomes" id="UP000712600">
    <property type="component" value="Unassembled WGS sequence"/>
</dbReference>
<dbReference type="PANTHER" id="PTHR10992:SF1081">
    <property type="entry name" value="METHYLESTERASE 2-RELATED"/>
    <property type="match status" value="1"/>
</dbReference>
<evidence type="ECO:0000313" key="3">
    <source>
        <dbReference type="Proteomes" id="UP000712600"/>
    </source>
</evidence>
<dbReference type="AlphaFoldDB" id="A0A8S9RGC7"/>
<dbReference type="Gene3D" id="3.40.50.1820">
    <property type="entry name" value="alpha/beta hydrolase"/>
    <property type="match status" value="1"/>
</dbReference>
<dbReference type="FunFam" id="3.40.50.1820:FF:000051">
    <property type="entry name" value="(S)-hydroxynitrile lyase"/>
    <property type="match status" value="1"/>
</dbReference>
<accession>A0A8S9RGC7</accession>
<dbReference type="SUPFAM" id="SSF53474">
    <property type="entry name" value="alpha/beta-Hydrolases"/>
    <property type="match status" value="1"/>
</dbReference>
<dbReference type="PANTHER" id="PTHR10992">
    <property type="entry name" value="METHYLESTERASE FAMILY MEMBER"/>
    <property type="match status" value="1"/>
</dbReference>
<evidence type="ECO:0000259" key="1">
    <source>
        <dbReference type="Pfam" id="PF12697"/>
    </source>
</evidence>
<proteinExistence type="predicted"/>
<dbReference type="EMBL" id="QGKX02000095">
    <property type="protein sequence ID" value="KAF3571785.1"/>
    <property type="molecule type" value="Genomic_DNA"/>
</dbReference>
<dbReference type="GO" id="GO:0009694">
    <property type="term" value="P:jasmonic acid metabolic process"/>
    <property type="evidence" value="ECO:0007669"/>
    <property type="project" value="TreeGrafter"/>
</dbReference>
<dbReference type="Pfam" id="PF12697">
    <property type="entry name" value="Abhydrolase_6"/>
    <property type="match status" value="1"/>
</dbReference>
<dbReference type="GO" id="GO:0080032">
    <property type="term" value="F:methyl jasmonate esterase activity"/>
    <property type="evidence" value="ECO:0007669"/>
    <property type="project" value="TreeGrafter"/>
</dbReference>
<dbReference type="GO" id="GO:0080030">
    <property type="term" value="F:methyl indole-3-acetate esterase activity"/>
    <property type="evidence" value="ECO:0007669"/>
    <property type="project" value="TreeGrafter"/>
</dbReference>
<dbReference type="InterPro" id="IPR045889">
    <property type="entry name" value="MES/HNL"/>
</dbReference>
<evidence type="ECO:0000313" key="2">
    <source>
        <dbReference type="EMBL" id="KAF3571785.1"/>
    </source>
</evidence>
<sequence length="282" mass="31783">MGEEKNQQHFVLVHGACHGAWCWNKVKPLLEASGHRVTALDLAASGIDTTRSITEISTCEQYSEPLIQLIASLPSDEKVVLVGHSFGGFSLAMAMDKFPDKISVSVFVTAFMPDTKHSPSFVVDKLFLTRKINLNFNSMIITYKFKRDTPPEAWLGSEFKSYGSDNSGVSMSFSTEFMKHALYQLSPVEDIELGLLLKRPGSLFINDLSKVENFSDKGYGSVPRAYIVCKEDKTITKEIQWWMIDNYPTKVVKEMEDTDHMPMFCKPQLLSDYLLEIAEKLA</sequence>
<protein>
    <recommendedName>
        <fullName evidence="1">AB hydrolase-1 domain-containing protein</fullName>
    </recommendedName>
</protein>
<gene>
    <name evidence="2" type="ORF">F2Q69_00062754</name>
</gene>
<organism evidence="2 3">
    <name type="scientific">Brassica cretica</name>
    <name type="common">Mustard</name>
    <dbReference type="NCBI Taxonomy" id="69181"/>
    <lineage>
        <taxon>Eukaryota</taxon>
        <taxon>Viridiplantae</taxon>
        <taxon>Streptophyta</taxon>
        <taxon>Embryophyta</taxon>
        <taxon>Tracheophyta</taxon>
        <taxon>Spermatophyta</taxon>
        <taxon>Magnoliopsida</taxon>
        <taxon>eudicotyledons</taxon>
        <taxon>Gunneridae</taxon>
        <taxon>Pentapetalae</taxon>
        <taxon>rosids</taxon>
        <taxon>malvids</taxon>
        <taxon>Brassicales</taxon>
        <taxon>Brassicaceae</taxon>
        <taxon>Brassiceae</taxon>
        <taxon>Brassica</taxon>
    </lineage>
</organism>
<dbReference type="GO" id="GO:0009696">
    <property type="term" value="P:salicylic acid metabolic process"/>
    <property type="evidence" value="ECO:0007669"/>
    <property type="project" value="TreeGrafter"/>
</dbReference>
<reference evidence="2" key="1">
    <citation type="submission" date="2019-12" db="EMBL/GenBank/DDBJ databases">
        <title>Genome sequencing and annotation of Brassica cretica.</title>
        <authorList>
            <person name="Studholme D.J."/>
            <person name="Sarris P."/>
        </authorList>
    </citation>
    <scope>NUCLEOTIDE SEQUENCE</scope>
    <source>
        <strain evidence="2">PFS-109/04</strain>
        <tissue evidence="2">Leaf</tissue>
    </source>
</reference>
<name>A0A8S9RGC7_BRACR</name>